<keyword evidence="4" id="KW-0479">Metal-binding</keyword>
<dbReference type="GO" id="GO:0005829">
    <property type="term" value="C:cytosol"/>
    <property type="evidence" value="ECO:0007669"/>
    <property type="project" value="TreeGrafter"/>
</dbReference>
<dbReference type="InterPro" id="IPR027417">
    <property type="entry name" value="P-loop_NTPase"/>
</dbReference>
<keyword evidence="7 10" id="KW-0342">GTP-binding</keyword>
<keyword evidence="6" id="KW-0460">Magnesium</keyword>
<evidence type="ECO:0000259" key="11">
    <source>
        <dbReference type="PROSITE" id="PS51706"/>
    </source>
</evidence>
<dbReference type="PANTHER" id="PTHR11649:SF13">
    <property type="entry name" value="ENGB-TYPE G DOMAIN-CONTAINING PROTEIN"/>
    <property type="match status" value="1"/>
</dbReference>
<evidence type="ECO:0000256" key="9">
    <source>
        <dbReference type="ARBA" id="ARBA00023306"/>
    </source>
</evidence>
<protein>
    <recommendedName>
        <fullName evidence="10">Probable GTP-binding protein EngB</fullName>
    </recommendedName>
</protein>
<comment type="similarity">
    <text evidence="2 10">Belongs to the TRAFAC class TrmE-Era-EngA-EngB-Septin-like GTPase superfamily. EngB GTPase family.</text>
</comment>
<comment type="function">
    <text evidence="10">Necessary for normal cell division and for the maintenance of normal septation.</text>
</comment>
<dbReference type="InterPro" id="IPR006073">
    <property type="entry name" value="GTP-bd"/>
</dbReference>
<name>A0AAU9BBJ3_LYSEN</name>
<dbReference type="NCBIfam" id="TIGR03598">
    <property type="entry name" value="GTPase_YsxC"/>
    <property type="match status" value="1"/>
</dbReference>
<keyword evidence="3 10" id="KW-0132">Cell division</keyword>
<evidence type="ECO:0000313" key="12">
    <source>
        <dbReference type="EMBL" id="BAW00107.1"/>
    </source>
</evidence>
<dbReference type="AlphaFoldDB" id="A0AAU9BBJ3"/>
<dbReference type="SUPFAM" id="SSF52540">
    <property type="entry name" value="P-loop containing nucleoside triphosphate hydrolases"/>
    <property type="match status" value="1"/>
</dbReference>
<evidence type="ECO:0000256" key="8">
    <source>
        <dbReference type="ARBA" id="ARBA00023210"/>
    </source>
</evidence>
<dbReference type="FunFam" id="3.40.50.300:FF:000098">
    <property type="entry name" value="Probable GTP-binding protein EngB"/>
    <property type="match status" value="1"/>
</dbReference>
<keyword evidence="9 10" id="KW-0131">Cell cycle</keyword>
<dbReference type="GO" id="GO:0046872">
    <property type="term" value="F:metal ion binding"/>
    <property type="evidence" value="ECO:0007669"/>
    <property type="project" value="UniProtKB-KW"/>
</dbReference>
<gene>
    <name evidence="10 12" type="primary">engB</name>
    <name evidence="12" type="ORF">LEN_4619</name>
</gene>
<evidence type="ECO:0000313" key="13">
    <source>
        <dbReference type="Proteomes" id="UP000218824"/>
    </source>
</evidence>
<dbReference type="Proteomes" id="UP000218824">
    <property type="component" value="Chromosome"/>
</dbReference>
<dbReference type="EMBL" id="AP014940">
    <property type="protein sequence ID" value="BAW00107.1"/>
    <property type="molecule type" value="Genomic_DNA"/>
</dbReference>
<dbReference type="InterPro" id="IPR019987">
    <property type="entry name" value="GTP-bd_ribosome_bio_YsxC"/>
</dbReference>
<dbReference type="InterPro" id="IPR030393">
    <property type="entry name" value="G_ENGB_dom"/>
</dbReference>
<comment type="cofactor">
    <cofactor evidence="1">
        <name>Mg(2+)</name>
        <dbReference type="ChEBI" id="CHEBI:18420"/>
    </cofactor>
</comment>
<evidence type="ECO:0000256" key="3">
    <source>
        <dbReference type="ARBA" id="ARBA00022618"/>
    </source>
</evidence>
<evidence type="ECO:0000256" key="2">
    <source>
        <dbReference type="ARBA" id="ARBA00009638"/>
    </source>
</evidence>
<evidence type="ECO:0000256" key="10">
    <source>
        <dbReference type="HAMAP-Rule" id="MF_00321"/>
    </source>
</evidence>
<dbReference type="Pfam" id="PF01926">
    <property type="entry name" value="MMR_HSR1"/>
    <property type="match status" value="1"/>
</dbReference>
<keyword evidence="8 10" id="KW-0717">Septation</keyword>
<dbReference type="GO" id="GO:0005525">
    <property type="term" value="F:GTP binding"/>
    <property type="evidence" value="ECO:0007669"/>
    <property type="project" value="UniProtKB-UniRule"/>
</dbReference>
<evidence type="ECO:0000256" key="1">
    <source>
        <dbReference type="ARBA" id="ARBA00001946"/>
    </source>
</evidence>
<feature type="domain" description="EngB-type G" evidence="11">
    <location>
        <begin position="26"/>
        <end position="212"/>
    </location>
</feature>
<sequence>MGMSNPLARARYLLSAHNVKQLPPDGGFEVAFAGRSNAGKSSALNALCQQNALARVSKTPGRTQQLVFFDVSPLHRGPEPAPEPDRFLVDLPGYGYAKVPQDLQAHWQAFLDRYFQTRQALRGLVVVMDIRHPLKDYDRQMIAYAVNRGLPAHALLTKADKFGRGQQQQALMAVRKDLHASYGDTVSVQTFSGESKQGVDEARAVVGGWLELGAAK</sequence>
<keyword evidence="5 10" id="KW-0547">Nucleotide-binding</keyword>
<dbReference type="HAMAP" id="MF_00321">
    <property type="entry name" value="GTPase_EngB"/>
    <property type="match status" value="1"/>
</dbReference>
<dbReference type="GO" id="GO:0000917">
    <property type="term" value="P:division septum assembly"/>
    <property type="evidence" value="ECO:0007669"/>
    <property type="project" value="UniProtKB-KW"/>
</dbReference>
<dbReference type="Gene3D" id="3.40.50.300">
    <property type="entry name" value="P-loop containing nucleotide triphosphate hydrolases"/>
    <property type="match status" value="1"/>
</dbReference>
<evidence type="ECO:0000256" key="6">
    <source>
        <dbReference type="ARBA" id="ARBA00022842"/>
    </source>
</evidence>
<dbReference type="PROSITE" id="PS51706">
    <property type="entry name" value="G_ENGB"/>
    <property type="match status" value="1"/>
</dbReference>
<dbReference type="PANTHER" id="PTHR11649">
    <property type="entry name" value="MSS1/TRME-RELATED GTP-BINDING PROTEIN"/>
    <property type="match status" value="1"/>
</dbReference>
<dbReference type="KEGG" id="lem:LEN_4619"/>
<accession>A0AAU9BBJ3</accession>
<evidence type="ECO:0000256" key="5">
    <source>
        <dbReference type="ARBA" id="ARBA00022741"/>
    </source>
</evidence>
<reference evidence="12 13" key="1">
    <citation type="journal article" date="2017" name="DNA Res.">
        <title>Complete genome sequence and expression profile of the commercial lytic enzyme producer Lysobacter enzymogenes M497-1.</title>
        <authorList>
            <person name="Takami H."/>
            <person name="Toyoda A."/>
            <person name="Uchiyama I."/>
            <person name="Itoh T."/>
            <person name="Takaki Y."/>
            <person name="Arai W."/>
            <person name="Nishi S."/>
            <person name="Kawai M."/>
            <person name="Shinya K."/>
            <person name="Ikeda H."/>
        </authorList>
    </citation>
    <scope>NUCLEOTIDE SEQUENCE [LARGE SCALE GENOMIC DNA]</scope>
    <source>
        <strain evidence="12 13">M497-1</strain>
    </source>
</reference>
<proteinExistence type="inferred from homology"/>
<evidence type="ECO:0000256" key="7">
    <source>
        <dbReference type="ARBA" id="ARBA00023134"/>
    </source>
</evidence>
<evidence type="ECO:0000256" key="4">
    <source>
        <dbReference type="ARBA" id="ARBA00022723"/>
    </source>
</evidence>
<dbReference type="CDD" id="cd01876">
    <property type="entry name" value="YihA_EngB"/>
    <property type="match status" value="1"/>
</dbReference>
<organism evidence="12 13">
    <name type="scientific">Lysobacter enzymogenes</name>
    <dbReference type="NCBI Taxonomy" id="69"/>
    <lineage>
        <taxon>Bacteria</taxon>
        <taxon>Pseudomonadati</taxon>
        <taxon>Pseudomonadota</taxon>
        <taxon>Gammaproteobacteria</taxon>
        <taxon>Lysobacterales</taxon>
        <taxon>Lysobacteraceae</taxon>
        <taxon>Lysobacter</taxon>
    </lineage>
</organism>